<organism evidence="1 2">
    <name type="scientific">Nocardia cyriacigeorgica</name>
    <dbReference type="NCBI Taxonomy" id="135487"/>
    <lineage>
        <taxon>Bacteria</taxon>
        <taxon>Bacillati</taxon>
        <taxon>Actinomycetota</taxon>
        <taxon>Actinomycetes</taxon>
        <taxon>Mycobacteriales</taxon>
        <taxon>Nocardiaceae</taxon>
        <taxon>Nocardia</taxon>
    </lineage>
</organism>
<dbReference type="GO" id="GO:0004806">
    <property type="term" value="F:triacylglycerol lipase activity"/>
    <property type="evidence" value="ECO:0007669"/>
    <property type="project" value="InterPro"/>
</dbReference>
<protein>
    <submittedName>
        <fullName evidence="1">Lipase</fullName>
    </submittedName>
</protein>
<dbReference type="InterPro" id="IPR029058">
    <property type="entry name" value="AB_hydrolase_fold"/>
</dbReference>
<dbReference type="EMBL" id="VBUT01000012">
    <property type="protein sequence ID" value="TLF73586.1"/>
    <property type="molecule type" value="Genomic_DNA"/>
</dbReference>
<dbReference type="Pfam" id="PF03583">
    <property type="entry name" value="LIP"/>
    <property type="match status" value="1"/>
</dbReference>
<dbReference type="PANTHER" id="PTHR34853:SF1">
    <property type="entry name" value="LIPASE 5"/>
    <property type="match status" value="1"/>
</dbReference>
<proteinExistence type="predicted"/>
<dbReference type="AlphaFoldDB" id="A0A5R8NDA6"/>
<evidence type="ECO:0000313" key="1">
    <source>
        <dbReference type="EMBL" id="TLF73586.1"/>
    </source>
</evidence>
<name>A0A5R8NDA6_9NOCA</name>
<accession>A0A5R8NDA6</accession>
<dbReference type="PIRSF" id="PIRSF029171">
    <property type="entry name" value="Esterase_LipA"/>
    <property type="match status" value="1"/>
</dbReference>
<sequence>MSWAFPNRRKDRIVRSRARSFTAAVACALAVGAGAISAPQAWTQPVTEVAGAAFYVPPAPLPGGPGTIVRAEPSHLALSMGAMPASATRVMYTSSDTHGAPAAATGTFLMPAMPWTGPGPRPLVAYAGGTKGQGDQCAPSRLLAQFIHFEPPVNLIFEYDVVALYSLLSRGMAVVMTDYQGLGTPAVHGFLNRKEQAHAVLDSARAALRLPGTGLAPDSPVILYGYSQGGMASAGAAELHPSYAPDLNVRGAYVGGPVVDDQYFVGYNDGRAAAAPTHAWILNGMAASYPEVRPVLDAELNDTGKAILRDSESKCAMPVGMAQNHPHTAQWTTSGQPLTAVIDRNPVLRAVFAEQRVGSLTPSAPVLIASAKNDEGAPFPPIHATAADWCGGGATVHLEANSSIPPMTGLAGTHVLAFFPALDASQQWITDRLAGRPAPSNCAALP</sequence>
<comment type="caution">
    <text evidence="1">The sequence shown here is derived from an EMBL/GenBank/DDBJ whole genome shotgun (WGS) entry which is preliminary data.</text>
</comment>
<dbReference type="SUPFAM" id="SSF53474">
    <property type="entry name" value="alpha/beta-Hydrolases"/>
    <property type="match status" value="1"/>
</dbReference>
<gene>
    <name evidence="1" type="ORF">FEK34_26175</name>
</gene>
<dbReference type="Proteomes" id="UP000306378">
    <property type="component" value="Unassembled WGS sequence"/>
</dbReference>
<dbReference type="Gene3D" id="1.10.260.130">
    <property type="match status" value="1"/>
</dbReference>
<dbReference type="PANTHER" id="PTHR34853">
    <property type="match status" value="1"/>
</dbReference>
<evidence type="ECO:0000313" key="2">
    <source>
        <dbReference type="Proteomes" id="UP000306378"/>
    </source>
</evidence>
<reference evidence="1 2" key="1">
    <citation type="submission" date="2019-05" db="EMBL/GenBank/DDBJ databases">
        <title>Genomes sequences of two Nocardia cyriacigeorgica environmental isolates, type strains Nocardia asteroides ATCC 19247 and Nocardia cyriacigeorgica DSM 44484.</title>
        <authorList>
            <person name="Vautrin F."/>
            <person name="Bergeron E."/>
            <person name="Dubost A."/>
            <person name="Abrouk D."/>
            <person name="Rodriguez Nava V."/>
            <person name="Pujic P."/>
        </authorList>
    </citation>
    <scope>NUCLEOTIDE SEQUENCE [LARGE SCALE GENOMIC DNA]</scope>
    <source>
        <strain evidence="1 2">EML 446</strain>
    </source>
</reference>
<dbReference type="GO" id="GO:0016042">
    <property type="term" value="P:lipid catabolic process"/>
    <property type="evidence" value="ECO:0007669"/>
    <property type="project" value="InterPro"/>
</dbReference>
<dbReference type="InterPro" id="IPR005152">
    <property type="entry name" value="Lipase_secreted"/>
</dbReference>
<dbReference type="Gene3D" id="3.40.50.1820">
    <property type="entry name" value="alpha/beta hydrolase"/>
    <property type="match status" value="1"/>
</dbReference>